<comment type="similarity">
    <text evidence="3">Belongs to the polysaccharide lyase 1 family.</text>
</comment>
<dbReference type="InterPro" id="IPR045032">
    <property type="entry name" value="PEL"/>
</dbReference>
<evidence type="ECO:0000256" key="2">
    <source>
        <dbReference type="ARBA" id="ARBA00023239"/>
    </source>
</evidence>
<evidence type="ECO:0000256" key="3">
    <source>
        <dbReference type="RuleBase" id="RU361173"/>
    </source>
</evidence>
<gene>
    <name evidence="5" type="ORF">B0I22_3340</name>
</gene>
<dbReference type="PANTHER" id="PTHR31683">
    <property type="entry name" value="PECTATE LYASE 18-RELATED"/>
    <property type="match status" value="1"/>
</dbReference>
<evidence type="ECO:0000256" key="1">
    <source>
        <dbReference type="ARBA" id="ARBA00022729"/>
    </source>
</evidence>
<name>A0A4R8I5J7_9FLAO</name>
<reference evidence="5 6" key="1">
    <citation type="submission" date="2019-03" db="EMBL/GenBank/DDBJ databases">
        <title>Genomic Encyclopedia of Type Strains, Phase III (KMG-III): the genomes of soil and plant-associated and newly described type strains.</title>
        <authorList>
            <person name="Whitman W."/>
        </authorList>
    </citation>
    <scope>NUCLEOTIDE SEQUENCE [LARGE SCALE GENOMIC DNA]</scope>
    <source>
        <strain evidence="5 6">CGMCC 1.12802</strain>
    </source>
</reference>
<organism evidence="5 6">
    <name type="scientific">Epilithonimonas xixisoli</name>
    <dbReference type="NCBI Taxonomy" id="1476462"/>
    <lineage>
        <taxon>Bacteria</taxon>
        <taxon>Pseudomonadati</taxon>
        <taxon>Bacteroidota</taxon>
        <taxon>Flavobacteriia</taxon>
        <taxon>Flavobacteriales</taxon>
        <taxon>Weeksellaceae</taxon>
        <taxon>Chryseobacterium group</taxon>
        <taxon>Epilithonimonas</taxon>
    </lineage>
</organism>
<dbReference type="InterPro" id="IPR002022">
    <property type="entry name" value="Pec_lyase"/>
</dbReference>
<dbReference type="GO" id="GO:0000272">
    <property type="term" value="P:polysaccharide catabolic process"/>
    <property type="evidence" value="ECO:0007669"/>
    <property type="project" value="UniProtKB-KW"/>
</dbReference>
<sequence length="442" mass="48027">MYQNILYTMKKFFLIIALMIVSVFQAQCPSYGWASENGGVTGGGNATPTVVTTHAQLRAAINNANVKVIHVSGAITFPAAGRLTLNNQNGKSILGLAGARFISTDLTSGGSGILTLRSSSNILIKNITFEGPGAYDVDGNDNLTIDACTRVWVDHCTFEDGMDGNLDIKNASDLISITWTKFQYLKPAIPGGSGGSADHRFSNLFGSSDSDTQDDGKLRITMQYCWWGSGARERMPRVRFGQVHLLNNYFSSANNNYCIYAGYKANLLIESNYFENVRNPIRLETGRFTAAESVDNVFANTTGTAVGSGVAFTPPYIINKIAVQDVKQTVMAGAGAVLLQPTDCLFLSTGEVDYRVKSEPKFYPNPAKDYISLNVFSPQNNNTVQISVTDLSGKREGVVYKGTLKKGDNTINGISIKNLSKGVKLFEIKTNENSYIQKVILK</sequence>
<dbReference type="Pfam" id="PF00544">
    <property type="entry name" value="Pectate_lyase_4"/>
    <property type="match status" value="1"/>
</dbReference>
<evidence type="ECO:0000313" key="6">
    <source>
        <dbReference type="Proteomes" id="UP000295313"/>
    </source>
</evidence>
<dbReference type="SMART" id="SM00710">
    <property type="entry name" value="PbH1"/>
    <property type="match status" value="6"/>
</dbReference>
<dbReference type="EMBL" id="SOEO01000003">
    <property type="protein sequence ID" value="TDX83260.1"/>
    <property type="molecule type" value="Genomic_DNA"/>
</dbReference>
<dbReference type="Pfam" id="PF18962">
    <property type="entry name" value="Por_Secre_tail"/>
    <property type="match status" value="1"/>
</dbReference>
<dbReference type="AlphaFoldDB" id="A0A4R8I5J7"/>
<comment type="caution">
    <text evidence="5">The sequence shown here is derived from an EMBL/GenBank/DDBJ whole genome shotgun (WGS) entry which is preliminary data.</text>
</comment>
<feature type="domain" description="Pectate lyase" evidence="4">
    <location>
        <begin position="45"/>
        <end position="280"/>
    </location>
</feature>
<keyword evidence="2 3" id="KW-0456">Lyase</keyword>
<evidence type="ECO:0000313" key="5">
    <source>
        <dbReference type="EMBL" id="TDX83260.1"/>
    </source>
</evidence>
<keyword evidence="3" id="KW-0964">Secreted</keyword>
<dbReference type="SMART" id="SM00656">
    <property type="entry name" value="Amb_all"/>
    <property type="match status" value="1"/>
</dbReference>
<accession>A0A4R8I5J7</accession>
<keyword evidence="3" id="KW-0119">Carbohydrate metabolism</keyword>
<dbReference type="Gene3D" id="2.160.20.10">
    <property type="entry name" value="Single-stranded right-handed beta-helix, Pectin lyase-like"/>
    <property type="match status" value="1"/>
</dbReference>
<dbReference type="InterPro" id="IPR026444">
    <property type="entry name" value="Secre_tail"/>
</dbReference>
<dbReference type="SUPFAM" id="SSF51126">
    <property type="entry name" value="Pectin lyase-like"/>
    <property type="match status" value="1"/>
</dbReference>
<keyword evidence="6" id="KW-1185">Reference proteome</keyword>
<dbReference type="InterPro" id="IPR006626">
    <property type="entry name" value="PbH1"/>
</dbReference>
<dbReference type="GO" id="GO:0005576">
    <property type="term" value="C:extracellular region"/>
    <property type="evidence" value="ECO:0007669"/>
    <property type="project" value="UniProtKB-SubCell"/>
</dbReference>
<dbReference type="InterPro" id="IPR012334">
    <property type="entry name" value="Pectin_lyas_fold"/>
</dbReference>
<protein>
    <submittedName>
        <fullName evidence="5">Pectate lyase</fullName>
    </submittedName>
</protein>
<dbReference type="PANTHER" id="PTHR31683:SF18">
    <property type="entry name" value="PECTATE LYASE 21-RELATED"/>
    <property type="match status" value="1"/>
</dbReference>
<dbReference type="Proteomes" id="UP000295313">
    <property type="component" value="Unassembled WGS sequence"/>
</dbReference>
<proteinExistence type="inferred from homology"/>
<keyword evidence="1" id="KW-0732">Signal</keyword>
<comment type="subcellular location">
    <subcellularLocation>
        <location evidence="3">Secreted</location>
    </subcellularLocation>
</comment>
<dbReference type="InterPro" id="IPR011050">
    <property type="entry name" value="Pectin_lyase_fold/virulence"/>
</dbReference>
<keyword evidence="3" id="KW-0624">Polysaccharide degradation</keyword>
<dbReference type="GO" id="GO:0030570">
    <property type="term" value="F:pectate lyase activity"/>
    <property type="evidence" value="ECO:0007669"/>
    <property type="project" value="InterPro"/>
</dbReference>
<dbReference type="NCBIfam" id="TIGR04183">
    <property type="entry name" value="Por_Secre_tail"/>
    <property type="match status" value="1"/>
</dbReference>
<evidence type="ECO:0000259" key="4">
    <source>
        <dbReference type="SMART" id="SM00656"/>
    </source>
</evidence>